<dbReference type="EMBL" id="DXEV01000087">
    <property type="protein sequence ID" value="HIX56683.1"/>
    <property type="molecule type" value="Genomic_DNA"/>
</dbReference>
<dbReference type="SUPFAM" id="SSF53335">
    <property type="entry name" value="S-adenosyl-L-methionine-dependent methyltransferases"/>
    <property type="match status" value="1"/>
</dbReference>
<evidence type="ECO:0000256" key="7">
    <source>
        <dbReference type="ARBA" id="ARBA00048326"/>
    </source>
</evidence>
<reference evidence="9" key="1">
    <citation type="journal article" date="2021" name="PeerJ">
        <title>Extensive microbial diversity within the chicken gut microbiome revealed by metagenomics and culture.</title>
        <authorList>
            <person name="Gilroy R."/>
            <person name="Ravi A."/>
            <person name="Getino M."/>
            <person name="Pursley I."/>
            <person name="Horton D.L."/>
            <person name="Alikhan N.F."/>
            <person name="Baker D."/>
            <person name="Gharbi K."/>
            <person name="Hall N."/>
            <person name="Watson M."/>
            <person name="Adriaenssens E.M."/>
            <person name="Foster-Nyarko E."/>
            <person name="Jarju S."/>
            <person name="Secka A."/>
            <person name="Antonio M."/>
            <person name="Oren A."/>
            <person name="Chaudhuri R.R."/>
            <person name="La Ragione R."/>
            <person name="Hildebrand F."/>
            <person name="Pallen M.J."/>
        </authorList>
    </citation>
    <scope>NUCLEOTIDE SEQUENCE</scope>
    <source>
        <strain evidence="9">USASDec5-558</strain>
    </source>
</reference>
<evidence type="ECO:0000256" key="2">
    <source>
        <dbReference type="ARBA" id="ARBA00005269"/>
    </source>
</evidence>
<keyword evidence="8" id="KW-0698">rRNA processing</keyword>
<evidence type="ECO:0000256" key="6">
    <source>
        <dbReference type="ARBA" id="ARBA00022679"/>
    </source>
</evidence>
<dbReference type="InterPro" id="IPR029063">
    <property type="entry name" value="SAM-dependent_MTases_sf"/>
</dbReference>
<dbReference type="PANTHER" id="PTHR43542">
    <property type="entry name" value="METHYLTRANSFERASE"/>
    <property type="match status" value="1"/>
</dbReference>
<sequence>MALDHKIRIIGGFLKGRKLEVLDLEGLRPTTDRARETLFNWIGNKVIGASVLDLFAGSGALGLEAYSRGAARVTLVEKDSSNAALLKSTVKTLPAQPDSGFSSGSEAVSVHTGDALAFLQNLPQGQGFDLIFLDPPFASDLLEPAVKLLVERDLINENGLVYVEMGKTNKKPLFGLEMIRDEVMGASHCGLYQKSFFF</sequence>
<evidence type="ECO:0000256" key="3">
    <source>
        <dbReference type="ARBA" id="ARBA00012141"/>
    </source>
</evidence>
<name>A0A9D1WD86_9GAMM</name>
<dbReference type="PIRSF" id="PIRSF004553">
    <property type="entry name" value="CHP00095"/>
    <property type="match status" value="1"/>
</dbReference>
<comment type="function">
    <text evidence="1 8">Specifically methylates the guanine in position 966 of 16S rRNA in the assembled 30S particle.</text>
</comment>
<evidence type="ECO:0000256" key="1">
    <source>
        <dbReference type="ARBA" id="ARBA00002649"/>
    </source>
</evidence>
<dbReference type="InterPro" id="IPR002052">
    <property type="entry name" value="DNA_methylase_N6_adenine_CS"/>
</dbReference>
<dbReference type="Gene3D" id="3.40.50.150">
    <property type="entry name" value="Vaccinia Virus protein VP39"/>
    <property type="match status" value="1"/>
</dbReference>
<comment type="caution">
    <text evidence="9">The sequence shown here is derived from an EMBL/GenBank/DDBJ whole genome shotgun (WGS) entry which is preliminary data.</text>
</comment>
<evidence type="ECO:0000313" key="10">
    <source>
        <dbReference type="Proteomes" id="UP000886829"/>
    </source>
</evidence>
<protein>
    <recommendedName>
        <fullName evidence="4 8">Ribosomal RNA small subunit methyltransferase D</fullName>
        <ecNumber evidence="3 8">2.1.1.171</ecNumber>
    </recommendedName>
</protein>
<dbReference type="NCBIfam" id="TIGR00095">
    <property type="entry name" value="16S rRNA (guanine(966)-N(2))-methyltransferase RsmD"/>
    <property type="match status" value="1"/>
</dbReference>
<dbReference type="GO" id="GO:0052913">
    <property type="term" value="F:16S rRNA (guanine(966)-N(2))-methyltransferase activity"/>
    <property type="evidence" value="ECO:0007669"/>
    <property type="project" value="UniProtKB-EC"/>
</dbReference>
<comment type="catalytic activity">
    <reaction evidence="7 8">
        <text>guanosine(966) in 16S rRNA + S-adenosyl-L-methionine = N(2)-methylguanosine(966) in 16S rRNA + S-adenosyl-L-homocysteine + H(+)</text>
        <dbReference type="Rhea" id="RHEA:23548"/>
        <dbReference type="Rhea" id="RHEA-COMP:10211"/>
        <dbReference type="Rhea" id="RHEA-COMP:10212"/>
        <dbReference type="ChEBI" id="CHEBI:15378"/>
        <dbReference type="ChEBI" id="CHEBI:57856"/>
        <dbReference type="ChEBI" id="CHEBI:59789"/>
        <dbReference type="ChEBI" id="CHEBI:74269"/>
        <dbReference type="ChEBI" id="CHEBI:74481"/>
        <dbReference type="EC" id="2.1.1.171"/>
    </reaction>
</comment>
<dbReference type="AlphaFoldDB" id="A0A9D1WD86"/>
<gene>
    <name evidence="9" type="primary">rsmD</name>
    <name evidence="9" type="ORF">H9850_04330</name>
</gene>
<evidence type="ECO:0000256" key="5">
    <source>
        <dbReference type="ARBA" id="ARBA00022603"/>
    </source>
</evidence>
<dbReference type="EC" id="2.1.1.171" evidence="3 8"/>
<evidence type="ECO:0000256" key="4">
    <source>
        <dbReference type="ARBA" id="ARBA00013682"/>
    </source>
</evidence>
<dbReference type="PROSITE" id="PS00092">
    <property type="entry name" value="N6_MTASE"/>
    <property type="match status" value="1"/>
</dbReference>
<evidence type="ECO:0000313" key="9">
    <source>
        <dbReference type="EMBL" id="HIX56683.1"/>
    </source>
</evidence>
<keyword evidence="5 8" id="KW-0489">Methyltransferase</keyword>
<organism evidence="9 10">
    <name type="scientific">Candidatus Anaerobiospirillum pullistercoris</name>
    <dbReference type="NCBI Taxonomy" id="2838452"/>
    <lineage>
        <taxon>Bacteria</taxon>
        <taxon>Pseudomonadati</taxon>
        <taxon>Pseudomonadota</taxon>
        <taxon>Gammaproteobacteria</taxon>
        <taxon>Aeromonadales</taxon>
        <taxon>Succinivibrionaceae</taxon>
        <taxon>Anaerobiospirillum</taxon>
    </lineage>
</organism>
<dbReference type="Proteomes" id="UP000886829">
    <property type="component" value="Unassembled WGS sequence"/>
</dbReference>
<dbReference type="PANTHER" id="PTHR43542:SF1">
    <property type="entry name" value="METHYLTRANSFERASE"/>
    <property type="match status" value="1"/>
</dbReference>
<reference evidence="9" key="2">
    <citation type="submission" date="2021-04" db="EMBL/GenBank/DDBJ databases">
        <authorList>
            <person name="Gilroy R."/>
        </authorList>
    </citation>
    <scope>NUCLEOTIDE SEQUENCE</scope>
    <source>
        <strain evidence="9">USASDec5-558</strain>
    </source>
</reference>
<dbReference type="CDD" id="cd02440">
    <property type="entry name" value="AdoMet_MTases"/>
    <property type="match status" value="1"/>
</dbReference>
<dbReference type="InterPro" id="IPR004398">
    <property type="entry name" value="RNA_MeTrfase_RsmD"/>
</dbReference>
<accession>A0A9D1WD86</accession>
<dbReference type="Pfam" id="PF03602">
    <property type="entry name" value="Cons_hypoth95"/>
    <property type="match status" value="1"/>
</dbReference>
<evidence type="ECO:0000256" key="8">
    <source>
        <dbReference type="PIRNR" id="PIRNR004553"/>
    </source>
</evidence>
<comment type="similarity">
    <text evidence="2 8">Belongs to the methyltransferase superfamily. RsmD family.</text>
</comment>
<dbReference type="GO" id="GO:0003676">
    <property type="term" value="F:nucleic acid binding"/>
    <property type="evidence" value="ECO:0007669"/>
    <property type="project" value="InterPro"/>
</dbReference>
<proteinExistence type="inferred from homology"/>
<keyword evidence="6 8" id="KW-0808">Transferase</keyword>
<keyword evidence="8" id="KW-0949">S-adenosyl-L-methionine</keyword>